<dbReference type="AlphaFoldDB" id="A0A7K1YAS6"/>
<protein>
    <submittedName>
        <fullName evidence="1">Uncharacterized protein</fullName>
    </submittedName>
</protein>
<gene>
    <name evidence="1" type="ORF">GS399_09530</name>
</gene>
<name>A0A7K1YAS6_9SPHI</name>
<organism evidence="1 2">
    <name type="scientific">Hufsiella arboris</name>
    <dbReference type="NCBI Taxonomy" id="2695275"/>
    <lineage>
        <taxon>Bacteria</taxon>
        <taxon>Pseudomonadati</taxon>
        <taxon>Bacteroidota</taxon>
        <taxon>Sphingobacteriia</taxon>
        <taxon>Sphingobacteriales</taxon>
        <taxon>Sphingobacteriaceae</taxon>
        <taxon>Hufsiella</taxon>
    </lineage>
</organism>
<proteinExistence type="predicted"/>
<comment type="caution">
    <text evidence="1">The sequence shown here is derived from an EMBL/GenBank/DDBJ whole genome shotgun (WGS) entry which is preliminary data.</text>
</comment>
<evidence type="ECO:0000313" key="2">
    <source>
        <dbReference type="Proteomes" id="UP000466586"/>
    </source>
</evidence>
<keyword evidence="2" id="KW-1185">Reference proteome</keyword>
<dbReference type="EMBL" id="WVHT01000004">
    <property type="protein sequence ID" value="MXV51209.1"/>
    <property type="molecule type" value="Genomic_DNA"/>
</dbReference>
<reference evidence="1 2" key="1">
    <citation type="submission" date="2019-11" db="EMBL/GenBank/DDBJ databases">
        <title>Pedobacter sp. HMF7647 Genome sequencing and assembly.</title>
        <authorList>
            <person name="Kang H."/>
            <person name="Kim H."/>
            <person name="Joh K."/>
        </authorList>
    </citation>
    <scope>NUCLEOTIDE SEQUENCE [LARGE SCALE GENOMIC DNA]</scope>
    <source>
        <strain evidence="1 2">HMF7647</strain>
    </source>
</reference>
<evidence type="ECO:0000313" key="1">
    <source>
        <dbReference type="EMBL" id="MXV51209.1"/>
    </source>
</evidence>
<accession>A0A7K1YAS6</accession>
<sequence length="83" mass="10192">MIISPEILKRFKIEPEFLKNGKVKYRLFNHYVMEILEKNGRYLYEVFWENWGRKISFSSGELKNEDDFIYFIEYSEECVSSFE</sequence>
<dbReference type="RefSeq" id="WP_160844395.1">
    <property type="nucleotide sequence ID" value="NZ_WVHT01000004.1"/>
</dbReference>
<dbReference type="Proteomes" id="UP000466586">
    <property type="component" value="Unassembled WGS sequence"/>
</dbReference>